<feature type="region of interest" description="Disordered" evidence="1">
    <location>
        <begin position="1"/>
        <end position="38"/>
    </location>
</feature>
<reference evidence="3" key="1">
    <citation type="submission" date="2021-01" db="EMBL/GenBank/DDBJ databases">
        <title>Caligus Genome Assembly.</title>
        <authorList>
            <person name="Gallardo-Escarate C."/>
        </authorList>
    </citation>
    <scope>NUCLEOTIDE SEQUENCE [LARGE SCALE GENOMIC DNA]</scope>
</reference>
<protein>
    <submittedName>
        <fullName evidence="2">Histone deacetylase 10</fullName>
    </submittedName>
</protein>
<organism evidence="2 3">
    <name type="scientific">Caligus rogercresseyi</name>
    <name type="common">Sea louse</name>
    <dbReference type="NCBI Taxonomy" id="217165"/>
    <lineage>
        <taxon>Eukaryota</taxon>
        <taxon>Metazoa</taxon>
        <taxon>Ecdysozoa</taxon>
        <taxon>Arthropoda</taxon>
        <taxon>Crustacea</taxon>
        <taxon>Multicrustacea</taxon>
        <taxon>Hexanauplia</taxon>
        <taxon>Copepoda</taxon>
        <taxon>Siphonostomatoida</taxon>
        <taxon>Caligidae</taxon>
        <taxon>Caligus</taxon>
    </lineage>
</organism>
<feature type="non-terminal residue" evidence="2">
    <location>
        <position position="132"/>
    </location>
</feature>
<keyword evidence="3" id="KW-1185">Reference proteome</keyword>
<proteinExistence type="predicted"/>
<evidence type="ECO:0000313" key="3">
    <source>
        <dbReference type="Proteomes" id="UP000595437"/>
    </source>
</evidence>
<sequence>MHTDPDSKTPEPTWKDPPIKVESEKEEESHPMEDEDKTKELENKFEDMISNLPKQLSSEHPTHENNHKISAYLCFSSDEEKLDPEYLNDSSEKVIWLPTQKALKEELEWLSMQGMNVKSSRSSLLAAGAIFQ</sequence>
<dbReference type="Proteomes" id="UP000595437">
    <property type="component" value="Chromosome 14"/>
</dbReference>
<accession>A0A7T8GWX6</accession>
<dbReference type="AlphaFoldDB" id="A0A7T8GWX6"/>
<name>A0A7T8GWX6_CALRO</name>
<evidence type="ECO:0000313" key="2">
    <source>
        <dbReference type="EMBL" id="QQP39365.1"/>
    </source>
</evidence>
<dbReference type="EMBL" id="CP045903">
    <property type="protein sequence ID" value="QQP39365.1"/>
    <property type="molecule type" value="Genomic_DNA"/>
</dbReference>
<evidence type="ECO:0000256" key="1">
    <source>
        <dbReference type="SAM" id="MobiDB-lite"/>
    </source>
</evidence>
<gene>
    <name evidence="2" type="ORF">FKW44_020230</name>
</gene>